<reference evidence="2" key="2">
    <citation type="submission" date="2013-12" db="EMBL/GenBank/DDBJ databases">
        <authorList>
            <person name="Yu Y."/>
            <person name="Lee S."/>
            <person name="de Baynast K."/>
            <person name="Wissotski M."/>
            <person name="Liu L."/>
            <person name="Talag J."/>
            <person name="Goicoechea J."/>
            <person name="Angelova A."/>
            <person name="Jetty R."/>
            <person name="Kudrna D."/>
            <person name="Golser W."/>
            <person name="Rivera L."/>
            <person name="Zhang J."/>
            <person name="Wing R."/>
        </authorList>
    </citation>
    <scope>NUCLEOTIDE SEQUENCE</scope>
</reference>
<accession>A0A0D9V4N4</accession>
<dbReference type="Gramene" id="LPERR01G24040.1">
    <property type="protein sequence ID" value="LPERR01G24040.1"/>
    <property type="gene ID" value="LPERR01G24040"/>
</dbReference>
<evidence type="ECO:0000313" key="2">
    <source>
        <dbReference type="Proteomes" id="UP000032180"/>
    </source>
</evidence>
<dbReference type="AlphaFoldDB" id="A0A0D9V4N4"/>
<dbReference type="Proteomes" id="UP000032180">
    <property type="component" value="Chromosome 1"/>
</dbReference>
<protein>
    <submittedName>
        <fullName evidence="1">Uncharacterized protein</fullName>
    </submittedName>
</protein>
<dbReference type="HOGENOM" id="CLU_2708373_0_0_1"/>
<name>A0A0D9V4N4_9ORYZ</name>
<proteinExistence type="predicted"/>
<evidence type="ECO:0000313" key="1">
    <source>
        <dbReference type="EnsemblPlants" id="LPERR01G24040.1"/>
    </source>
</evidence>
<sequence>MAMNFGEFRRGNQNPSFCISALATMIQATIGGAALRENEEEMINKLFCIGVNRQGGLVDEMERRMVLTAMAER</sequence>
<dbReference type="EnsemblPlants" id="LPERR01G24040.1">
    <property type="protein sequence ID" value="LPERR01G24040.1"/>
    <property type="gene ID" value="LPERR01G24040"/>
</dbReference>
<keyword evidence="2" id="KW-1185">Reference proteome</keyword>
<organism evidence="1 2">
    <name type="scientific">Leersia perrieri</name>
    <dbReference type="NCBI Taxonomy" id="77586"/>
    <lineage>
        <taxon>Eukaryota</taxon>
        <taxon>Viridiplantae</taxon>
        <taxon>Streptophyta</taxon>
        <taxon>Embryophyta</taxon>
        <taxon>Tracheophyta</taxon>
        <taxon>Spermatophyta</taxon>
        <taxon>Magnoliopsida</taxon>
        <taxon>Liliopsida</taxon>
        <taxon>Poales</taxon>
        <taxon>Poaceae</taxon>
        <taxon>BOP clade</taxon>
        <taxon>Oryzoideae</taxon>
        <taxon>Oryzeae</taxon>
        <taxon>Oryzinae</taxon>
        <taxon>Leersia</taxon>
    </lineage>
</organism>
<reference evidence="1 2" key="1">
    <citation type="submission" date="2012-08" db="EMBL/GenBank/DDBJ databases">
        <title>Oryza genome evolution.</title>
        <authorList>
            <person name="Wing R.A."/>
        </authorList>
    </citation>
    <scope>NUCLEOTIDE SEQUENCE</scope>
</reference>
<reference evidence="1" key="3">
    <citation type="submission" date="2015-04" db="UniProtKB">
        <authorList>
            <consortium name="EnsemblPlants"/>
        </authorList>
    </citation>
    <scope>IDENTIFICATION</scope>
</reference>